<dbReference type="InterPro" id="IPR009781">
    <property type="entry name" value="DUF1345"/>
</dbReference>
<keyword evidence="1" id="KW-0472">Membrane</keyword>
<accession>A0A0L8C5V7</accession>
<feature type="transmembrane region" description="Helical" evidence="1">
    <location>
        <begin position="74"/>
        <end position="95"/>
    </location>
</feature>
<protein>
    <submittedName>
        <fullName evidence="2">Membrane protein</fullName>
    </submittedName>
</protein>
<name>A0A0L8C5V7_ENSAD</name>
<feature type="transmembrane region" description="Helical" evidence="1">
    <location>
        <begin position="12"/>
        <end position="30"/>
    </location>
</feature>
<evidence type="ECO:0000313" key="3">
    <source>
        <dbReference type="Proteomes" id="UP000037425"/>
    </source>
</evidence>
<dbReference type="AlphaFoldDB" id="A0A0L8C5V7"/>
<feature type="transmembrane region" description="Helical" evidence="1">
    <location>
        <begin position="192"/>
        <end position="214"/>
    </location>
</feature>
<dbReference type="Pfam" id="PF07077">
    <property type="entry name" value="DUF1345"/>
    <property type="match status" value="1"/>
</dbReference>
<dbReference type="RefSeq" id="WP_053247130.1">
    <property type="nucleotide sequence ID" value="NZ_LGAP01000001.1"/>
</dbReference>
<proteinExistence type="predicted"/>
<reference evidence="3" key="1">
    <citation type="submission" date="2015-07" db="EMBL/GenBank/DDBJ databases">
        <title>Whole genome sequence of an Ensifer adhaerens strain isolated from a cave pool in the Wind Cave National Park.</title>
        <authorList>
            <person name="Eng W.W.H."/>
            <person name="Gan H.M."/>
            <person name="Barton H.A."/>
            <person name="Savka M.A."/>
        </authorList>
    </citation>
    <scope>NUCLEOTIDE SEQUENCE [LARGE SCALE GENOMIC DNA]</scope>
    <source>
        <strain evidence="3">SD006</strain>
    </source>
</reference>
<dbReference type="PATRIC" id="fig|106592.7.peg.416"/>
<evidence type="ECO:0000313" key="2">
    <source>
        <dbReference type="EMBL" id="KOF22337.1"/>
    </source>
</evidence>
<feature type="transmembrane region" description="Helical" evidence="1">
    <location>
        <begin position="107"/>
        <end position="129"/>
    </location>
</feature>
<comment type="caution">
    <text evidence="2">The sequence shown here is derived from an EMBL/GenBank/DDBJ whole genome shotgun (WGS) entry which is preliminary data.</text>
</comment>
<sequence>MTATTRLRHWPFYTASLCAFTSLPIMWFLASSYLLEVAAITFFCVYLIMSGRRLRMMTGKHLKTHARNTDEPEAVIFLVTFGAAATSLASLFFALNGQGTRPTLELALAFASVVLGWATIHVMAAMHYAHVYWVSGGDGQSPAPQRGLDFPETPEPGGYDFLYFSFVIGMTAQTSDVALTSTAMRRINLMHAIVSFFFNTVLVAAAVNAAVQLAG</sequence>
<organism evidence="2 3">
    <name type="scientific">Ensifer adhaerens</name>
    <name type="common">Sinorhizobium morelense</name>
    <dbReference type="NCBI Taxonomy" id="106592"/>
    <lineage>
        <taxon>Bacteria</taxon>
        <taxon>Pseudomonadati</taxon>
        <taxon>Pseudomonadota</taxon>
        <taxon>Alphaproteobacteria</taxon>
        <taxon>Hyphomicrobiales</taxon>
        <taxon>Rhizobiaceae</taxon>
        <taxon>Sinorhizobium/Ensifer group</taxon>
        <taxon>Ensifer</taxon>
    </lineage>
</organism>
<keyword evidence="1" id="KW-0812">Transmembrane</keyword>
<gene>
    <name evidence="2" type="ORF">AC244_01970</name>
</gene>
<keyword evidence="1" id="KW-1133">Transmembrane helix</keyword>
<dbReference type="EMBL" id="LGAP01000001">
    <property type="protein sequence ID" value="KOF22337.1"/>
    <property type="molecule type" value="Genomic_DNA"/>
</dbReference>
<feature type="transmembrane region" description="Helical" evidence="1">
    <location>
        <begin position="37"/>
        <end position="54"/>
    </location>
</feature>
<evidence type="ECO:0000256" key="1">
    <source>
        <dbReference type="SAM" id="Phobius"/>
    </source>
</evidence>
<dbReference type="OrthoDB" id="64737at2"/>
<dbReference type="Proteomes" id="UP000037425">
    <property type="component" value="Unassembled WGS sequence"/>
</dbReference>